<evidence type="ECO:0000313" key="3">
    <source>
        <dbReference type="Proteomes" id="UP000799302"/>
    </source>
</evidence>
<reference evidence="2" key="1">
    <citation type="journal article" date="2020" name="Stud. Mycol.">
        <title>101 Dothideomycetes genomes: a test case for predicting lifestyles and emergence of pathogens.</title>
        <authorList>
            <person name="Haridas S."/>
            <person name="Albert R."/>
            <person name="Binder M."/>
            <person name="Bloem J."/>
            <person name="Labutti K."/>
            <person name="Salamov A."/>
            <person name="Andreopoulos B."/>
            <person name="Baker S."/>
            <person name="Barry K."/>
            <person name="Bills G."/>
            <person name="Bluhm B."/>
            <person name="Cannon C."/>
            <person name="Castanera R."/>
            <person name="Culley D."/>
            <person name="Daum C."/>
            <person name="Ezra D."/>
            <person name="Gonzalez J."/>
            <person name="Henrissat B."/>
            <person name="Kuo A."/>
            <person name="Liang C."/>
            <person name="Lipzen A."/>
            <person name="Lutzoni F."/>
            <person name="Magnuson J."/>
            <person name="Mondo S."/>
            <person name="Nolan M."/>
            <person name="Ohm R."/>
            <person name="Pangilinan J."/>
            <person name="Park H.-J."/>
            <person name="Ramirez L."/>
            <person name="Alfaro M."/>
            <person name="Sun H."/>
            <person name="Tritt A."/>
            <person name="Yoshinaga Y."/>
            <person name="Zwiers L.-H."/>
            <person name="Turgeon B."/>
            <person name="Goodwin S."/>
            <person name="Spatafora J."/>
            <person name="Crous P."/>
            <person name="Grigoriev I."/>
        </authorList>
    </citation>
    <scope>NUCLEOTIDE SEQUENCE</scope>
    <source>
        <strain evidence="2">CBS 115976</strain>
    </source>
</reference>
<accession>A0A6A6UHZ0</accession>
<sequence>MSSTASSIPPHPYLQNVIPPEIRIMILRYLLVGPNVCWLSPESAHGDKHRSKPRWRPSTTCPYDEYLPDHEKPSKHSLYPQILATCRQFNIEGHELLYGQNDFQNMWGGDLGTNVRPLSSDALASIKHLIFCNAYLASDFGYETEGIASQFPNVKNITLYLDNYNALEKTGLQILSPEDDEFDKTDPRPWDDYLHPILMMIRDRFPHWQRFEVRFEEEQCKCKSLYNTRLVNGIPHVAACEDNNCMEFRLRDYSEWLWAHKRYLPDNNDSSNDTAEGEATDQTENSTSEVPEDELSTATDPASNNAKAVVVKSDVDTEYRIYEDRGYATHKRAKYPLPLSFTLQHARIRVLRQQLGKNRNQWRWSFSTQTSWLHPPRIQMQMVAVKGRKNRERDTKVECKVTGDWGHMTRIEDLEIEDVAVVAPEEDEETEDEELDF</sequence>
<organism evidence="2 3">
    <name type="scientific">Microthyrium microscopicum</name>
    <dbReference type="NCBI Taxonomy" id="703497"/>
    <lineage>
        <taxon>Eukaryota</taxon>
        <taxon>Fungi</taxon>
        <taxon>Dikarya</taxon>
        <taxon>Ascomycota</taxon>
        <taxon>Pezizomycotina</taxon>
        <taxon>Dothideomycetes</taxon>
        <taxon>Dothideomycetes incertae sedis</taxon>
        <taxon>Microthyriales</taxon>
        <taxon>Microthyriaceae</taxon>
        <taxon>Microthyrium</taxon>
    </lineage>
</organism>
<feature type="compositionally biased region" description="Polar residues" evidence="1">
    <location>
        <begin position="296"/>
        <end position="306"/>
    </location>
</feature>
<dbReference type="InterPro" id="IPR038883">
    <property type="entry name" value="AN11006-like"/>
</dbReference>
<name>A0A6A6UHZ0_9PEZI</name>
<evidence type="ECO:0000313" key="2">
    <source>
        <dbReference type="EMBL" id="KAF2671171.1"/>
    </source>
</evidence>
<dbReference type="Proteomes" id="UP000799302">
    <property type="component" value="Unassembled WGS sequence"/>
</dbReference>
<dbReference type="PANTHER" id="PTHR42085:SF1">
    <property type="entry name" value="F-BOX DOMAIN-CONTAINING PROTEIN"/>
    <property type="match status" value="1"/>
</dbReference>
<evidence type="ECO:0008006" key="4">
    <source>
        <dbReference type="Google" id="ProtNLM"/>
    </source>
</evidence>
<dbReference type="PANTHER" id="PTHR42085">
    <property type="entry name" value="F-BOX DOMAIN-CONTAINING PROTEIN"/>
    <property type="match status" value="1"/>
</dbReference>
<dbReference type="AlphaFoldDB" id="A0A6A6UHZ0"/>
<proteinExistence type="predicted"/>
<feature type="region of interest" description="Disordered" evidence="1">
    <location>
        <begin position="267"/>
        <end position="309"/>
    </location>
</feature>
<evidence type="ECO:0000256" key="1">
    <source>
        <dbReference type="SAM" id="MobiDB-lite"/>
    </source>
</evidence>
<protein>
    <recommendedName>
        <fullName evidence="4">F-box domain-containing protein</fullName>
    </recommendedName>
</protein>
<dbReference type="EMBL" id="MU004233">
    <property type="protein sequence ID" value="KAF2671171.1"/>
    <property type="molecule type" value="Genomic_DNA"/>
</dbReference>
<gene>
    <name evidence="2" type="ORF">BT63DRAFT_453562</name>
</gene>
<keyword evidence="3" id="KW-1185">Reference proteome</keyword>